<evidence type="ECO:0000256" key="1">
    <source>
        <dbReference type="SAM" id="MobiDB-lite"/>
    </source>
</evidence>
<sequence length="114" mass="11633">MAEDAAPVDGAVCVDLRDEIRADQHDIQDVTAPHVVEVNRTPFHRCPGPVGADARPPVGLLRAQRDGPADRAQAAGRVVAAEDQELRAGEGDGADDGFGGVAAADLGPAAYGGL</sequence>
<evidence type="ECO:0000313" key="2">
    <source>
        <dbReference type="EMBL" id="XDV69189.1"/>
    </source>
</evidence>
<dbReference type="RefSeq" id="WP_369780412.1">
    <property type="nucleotide sequence ID" value="NZ_CP165727.1"/>
</dbReference>
<proteinExistence type="predicted"/>
<feature type="region of interest" description="Disordered" evidence="1">
    <location>
        <begin position="42"/>
        <end position="77"/>
    </location>
</feature>
<dbReference type="EMBL" id="CP165727">
    <property type="protein sequence ID" value="XDV69189.1"/>
    <property type="molecule type" value="Genomic_DNA"/>
</dbReference>
<protein>
    <submittedName>
        <fullName evidence="2">Uncharacterized protein</fullName>
    </submittedName>
</protein>
<dbReference type="AlphaFoldDB" id="A0AB39YID2"/>
<accession>A0AB39YID2</accession>
<name>A0AB39YID2_9ACTN</name>
<organism evidence="2">
    <name type="scientific">Streptomyces sp. R33</name>
    <dbReference type="NCBI Taxonomy" id="3238629"/>
    <lineage>
        <taxon>Bacteria</taxon>
        <taxon>Bacillati</taxon>
        <taxon>Actinomycetota</taxon>
        <taxon>Actinomycetes</taxon>
        <taxon>Kitasatosporales</taxon>
        <taxon>Streptomycetaceae</taxon>
        <taxon>Streptomyces</taxon>
    </lineage>
</organism>
<reference evidence="2" key="1">
    <citation type="submission" date="2024-08" db="EMBL/GenBank/DDBJ databases">
        <authorList>
            <person name="Yu S.T."/>
        </authorList>
    </citation>
    <scope>NUCLEOTIDE SEQUENCE</scope>
    <source>
        <strain evidence="2">R33</strain>
    </source>
</reference>
<gene>
    <name evidence="2" type="ORF">AB5J51_00760</name>
</gene>